<dbReference type="AlphaFoldDB" id="A0AAI9DG17"/>
<dbReference type="InterPro" id="IPR037883">
    <property type="entry name" value="Knr4/Smi1-like_sf"/>
</dbReference>
<accession>A0AAI9DG17</accession>
<protein>
    <submittedName>
        <fullName evidence="1">Nuclease</fullName>
    </submittedName>
</protein>
<dbReference type="EMBL" id="ABMABF030000027">
    <property type="protein sequence ID" value="EMJ5136532.1"/>
    <property type="molecule type" value="Genomic_DNA"/>
</dbReference>
<sequence>MLLTLEEIREQLDKKFSPLGSDFDDLRLLKREHPLLNLKSSAELLNISFPEKFSSFLGSYNLDNFSLCNISFGNGSDYLNMLVNINNRDNVNKWWTGKDRPAEFIVIAISDPYTILLNVSTGEVFSMTSESSMDDFEQIASDFVLFFRGLGTLFLNKESPIKIAKLVSSQTIEFWNELSN</sequence>
<gene>
    <name evidence="1" type="ORF">RG298_004339</name>
</gene>
<dbReference type="SUPFAM" id="SSF160631">
    <property type="entry name" value="SMI1/KNR4-like"/>
    <property type="match status" value="1"/>
</dbReference>
<evidence type="ECO:0000313" key="1">
    <source>
        <dbReference type="EMBL" id="EMJ5136532.1"/>
    </source>
</evidence>
<name>A0AAI9DG17_PROST</name>
<organism evidence="1">
    <name type="scientific">Providencia stuartii</name>
    <dbReference type="NCBI Taxonomy" id="588"/>
    <lineage>
        <taxon>Bacteria</taxon>
        <taxon>Pseudomonadati</taxon>
        <taxon>Pseudomonadota</taxon>
        <taxon>Gammaproteobacteria</taxon>
        <taxon>Enterobacterales</taxon>
        <taxon>Morganellaceae</taxon>
        <taxon>Providencia</taxon>
    </lineage>
</organism>
<reference evidence="1" key="1">
    <citation type="submission" date="2024-02" db="EMBL/GenBank/DDBJ databases">
        <authorList>
            <consortium name="Clinical and Environmental Microbiology Branch: Whole genome sequencing antimicrobial resistance pathogens in the healthcare setting"/>
        </authorList>
    </citation>
    <scope>NUCLEOTIDE SEQUENCE</scope>
    <source>
        <strain evidence="1">2021GO-0154</strain>
    </source>
</reference>
<dbReference type="Gene3D" id="3.40.1580.10">
    <property type="entry name" value="SMI1/KNR4-like"/>
    <property type="match status" value="1"/>
</dbReference>
<comment type="caution">
    <text evidence="1">The sequence shown here is derived from an EMBL/GenBank/DDBJ whole genome shotgun (WGS) entry which is preliminary data.</text>
</comment>
<proteinExistence type="predicted"/>